<reference evidence="1" key="2">
    <citation type="submission" date="2015-06" db="UniProtKB">
        <authorList>
            <consortium name="EnsemblProtists"/>
        </authorList>
    </citation>
    <scope>IDENTIFICATION</scope>
    <source>
        <strain evidence="1">Pr102</strain>
    </source>
</reference>
<dbReference type="eggNOG" id="KOG0504">
    <property type="taxonomic scope" value="Eukaryota"/>
</dbReference>
<dbReference type="Proteomes" id="UP000005238">
    <property type="component" value="Unassembled WGS sequence"/>
</dbReference>
<proteinExistence type="predicted"/>
<keyword evidence="2" id="KW-1185">Reference proteome</keyword>
<evidence type="ECO:0000313" key="2">
    <source>
        <dbReference type="Proteomes" id="UP000005238"/>
    </source>
</evidence>
<dbReference type="EMBL" id="DS566007">
    <property type="status" value="NOT_ANNOTATED_CDS"/>
    <property type="molecule type" value="Genomic_DNA"/>
</dbReference>
<dbReference type="VEuPathDB" id="FungiDB:KRP23_13277"/>
<dbReference type="PANTHER" id="PTHR46586">
    <property type="entry name" value="ANKYRIN REPEAT-CONTAINING PROTEIN"/>
    <property type="match status" value="1"/>
</dbReference>
<dbReference type="PANTHER" id="PTHR46586:SF3">
    <property type="entry name" value="ANKYRIN REPEAT-CONTAINING PROTEIN"/>
    <property type="match status" value="1"/>
</dbReference>
<dbReference type="STRING" id="164328.H3GGE8"/>
<organism evidence="1 2">
    <name type="scientific">Phytophthora ramorum</name>
    <name type="common">Sudden oak death agent</name>
    <dbReference type="NCBI Taxonomy" id="164328"/>
    <lineage>
        <taxon>Eukaryota</taxon>
        <taxon>Sar</taxon>
        <taxon>Stramenopiles</taxon>
        <taxon>Oomycota</taxon>
        <taxon>Peronosporomycetes</taxon>
        <taxon>Peronosporales</taxon>
        <taxon>Peronosporaceae</taxon>
        <taxon>Phytophthora</taxon>
    </lineage>
</organism>
<dbReference type="InterPro" id="IPR002110">
    <property type="entry name" value="Ankyrin_rpt"/>
</dbReference>
<dbReference type="Pfam" id="PF13637">
    <property type="entry name" value="Ank_4"/>
    <property type="match status" value="3"/>
</dbReference>
<reference evidence="2" key="1">
    <citation type="journal article" date="2006" name="Science">
        <title>Phytophthora genome sequences uncover evolutionary origins and mechanisms of pathogenesis.</title>
        <authorList>
            <person name="Tyler B.M."/>
            <person name="Tripathy S."/>
            <person name="Zhang X."/>
            <person name="Dehal P."/>
            <person name="Jiang R.H."/>
            <person name="Aerts A."/>
            <person name="Arredondo F.D."/>
            <person name="Baxter L."/>
            <person name="Bensasson D."/>
            <person name="Beynon J.L."/>
            <person name="Chapman J."/>
            <person name="Damasceno C.M."/>
            <person name="Dorrance A.E."/>
            <person name="Dou D."/>
            <person name="Dickerman A.W."/>
            <person name="Dubchak I.L."/>
            <person name="Garbelotto M."/>
            <person name="Gijzen M."/>
            <person name="Gordon S.G."/>
            <person name="Govers F."/>
            <person name="Grunwald N.J."/>
            <person name="Huang W."/>
            <person name="Ivors K.L."/>
            <person name="Jones R.W."/>
            <person name="Kamoun S."/>
            <person name="Krampis K."/>
            <person name="Lamour K.H."/>
            <person name="Lee M.K."/>
            <person name="McDonald W.H."/>
            <person name="Medina M."/>
            <person name="Meijer H.J."/>
            <person name="Nordberg E.K."/>
            <person name="Maclean D.J."/>
            <person name="Ospina-Giraldo M.D."/>
            <person name="Morris P.F."/>
            <person name="Phuntumart V."/>
            <person name="Putnam N.H."/>
            <person name="Rash S."/>
            <person name="Rose J.K."/>
            <person name="Sakihama Y."/>
            <person name="Salamov A.A."/>
            <person name="Savidor A."/>
            <person name="Scheuring C.F."/>
            <person name="Smith B.M."/>
            <person name="Sobral B.W."/>
            <person name="Terry A."/>
            <person name="Torto-Alalibo T.A."/>
            <person name="Win J."/>
            <person name="Xu Z."/>
            <person name="Zhang H."/>
            <person name="Grigoriev I.V."/>
            <person name="Rokhsar D.S."/>
            <person name="Boore J.L."/>
        </authorList>
    </citation>
    <scope>NUCLEOTIDE SEQUENCE [LARGE SCALE GENOMIC DNA]</scope>
    <source>
        <strain evidence="2">Pr102</strain>
    </source>
</reference>
<dbReference type="AlphaFoldDB" id="H3GGE8"/>
<dbReference type="VEuPathDB" id="FungiDB:KRP22_952"/>
<dbReference type="OMA" id="HWNSYSL"/>
<protein>
    <submittedName>
        <fullName evidence="1">Uncharacterized protein</fullName>
    </submittedName>
</protein>
<dbReference type="Gene3D" id="1.25.40.20">
    <property type="entry name" value="Ankyrin repeat-containing domain"/>
    <property type="match status" value="3"/>
</dbReference>
<accession>H3GGE8</accession>
<dbReference type="InterPro" id="IPR052050">
    <property type="entry name" value="SecEffector_AnkRepeat"/>
</dbReference>
<dbReference type="HOGENOM" id="CLU_014745_2_2_1"/>
<dbReference type="InParanoid" id="H3GGE8"/>
<evidence type="ECO:0000313" key="1">
    <source>
        <dbReference type="EnsemblProtists" id="Phyra74890"/>
    </source>
</evidence>
<sequence length="618" mass="67570">MELPSRDPIDGPALWTSVAVVYRECLLKRGGELPHVARRIDGFLDGRTSTGSLSAVYARTASLHCMRLLAERRPALETLHRDWEFNDVVAQAAKSGDLSSLKWLAEIYLPGGPLSGAANAAARSGELHILEWLHELHKDRVHWGGVEWGEAIRAGQRDVIEWLQRNALPNEEAIGRLVFDAADAGYLELTQWLLTQDSAAVSAALRGARKGHQWGIVKWLAASYNAAPPTDCVEAAARDGDLEFLQWLRGSELPHPFSGAVAIAAANGHLEVLKWLHEEVGEQKLTADCMDQAASGGHLEVVKWLDAHNCSATIAAMDGAATAGFFDVAQWLHTHREEGCSVSAMNGAAANGHLEVVKWLHTTRDEGCGVSAMEKAAGNGCLEVAQWLHCHRNEGCTERAMDWAAKGGHLDVIKWLHESREEGCTTAAMNWAAYGGHLKTLEWLHRNRSEGCTSKAICLAAAAGHLDVLKWLHAIRDGGLTSDAVDMAAAGGHVQVLEWLRANGAAACSPTAMRDAVLGGHVAVMLFLYNNYGHEMCEEGICLLRDDWEDTELGFVGMGQWLLEMFGEELEGVTFSVNRSDWATNKWVKDHNMRQLDVEDEVIFWECGPADPQQATDS</sequence>
<dbReference type="SUPFAM" id="SSF48403">
    <property type="entry name" value="Ankyrin repeat"/>
    <property type="match status" value="1"/>
</dbReference>
<name>H3GGE8_PHYRM</name>
<dbReference type="VEuPathDB" id="FungiDB:KRP23_14562"/>
<dbReference type="InterPro" id="IPR036770">
    <property type="entry name" value="Ankyrin_rpt-contain_sf"/>
</dbReference>
<dbReference type="EnsemblProtists" id="Phyra74890">
    <property type="protein sequence ID" value="Phyra74890"/>
    <property type="gene ID" value="Phyra74890"/>
</dbReference>